<name>A0A549TA07_9HYPH</name>
<dbReference type="AlphaFoldDB" id="A0A549TA07"/>
<sequence length="87" mass="9230">MSFSDLQQFCMRLRKDRALEARISVAMQQGTAAVVAAGKRAGYSFSEEELSVTLAAHDALQKQMASIACTTVVAGSPVPLAQVALND</sequence>
<dbReference type="Pfam" id="PF07862">
    <property type="entry name" value="Nif11"/>
    <property type="match status" value="1"/>
</dbReference>
<gene>
    <name evidence="2" type="ORF">FNA46_11955</name>
</gene>
<evidence type="ECO:0000313" key="3">
    <source>
        <dbReference type="Proteomes" id="UP000316801"/>
    </source>
</evidence>
<keyword evidence="3" id="KW-1185">Reference proteome</keyword>
<proteinExistence type="predicted"/>
<dbReference type="RefSeq" id="WP_143125434.1">
    <property type="nucleotide sequence ID" value="NZ_VJMG01000029.1"/>
</dbReference>
<reference evidence="2 3" key="1">
    <citation type="submission" date="2019-07" db="EMBL/GenBank/DDBJ databases">
        <title>Ln-dependent methylotrophs.</title>
        <authorList>
            <person name="Tani A."/>
        </authorList>
    </citation>
    <scope>NUCLEOTIDE SEQUENCE [LARGE SCALE GENOMIC DNA]</scope>
    <source>
        <strain evidence="2 3">SM12</strain>
    </source>
</reference>
<dbReference type="Proteomes" id="UP000316801">
    <property type="component" value="Unassembled WGS sequence"/>
</dbReference>
<evidence type="ECO:0000313" key="2">
    <source>
        <dbReference type="EMBL" id="TRL38692.1"/>
    </source>
</evidence>
<protein>
    <submittedName>
        <fullName evidence="2">Nif11 family protein</fullName>
    </submittedName>
</protein>
<dbReference type="InterPro" id="IPR012903">
    <property type="entry name" value="Nif11"/>
</dbReference>
<comment type="caution">
    <text evidence="2">The sequence shown here is derived from an EMBL/GenBank/DDBJ whole genome shotgun (WGS) entry which is preliminary data.</text>
</comment>
<feature type="domain" description="Nif11" evidence="1">
    <location>
        <begin position="1"/>
        <end position="50"/>
    </location>
</feature>
<evidence type="ECO:0000259" key="1">
    <source>
        <dbReference type="Pfam" id="PF07862"/>
    </source>
</evidence>
<dbReference type="EMBL" id="VJMG01000029">
    <property type="protein sequence ID" value="TRL38692.1"/>
    <property type="molecule type" value="Genomic_DNA"/>
</dbReference>
<organism evidence="2 3">
    <name type="scientific">Rhizobium straminoryzae</name>
    <dbReference type="NCBI Taxonomy" id="1387186"/>
    <lineage>
        <taxon>Bacteria</taxon>
        <taxon>Pseudomonadati</taxon>
        <taxon>Pseudomonadota</taxon>
        <taxon>Alphaproteobacteria</taxon>
        <taxon>Hyphomicrobiales</taxon>
        <taxon>Rhizobiaceae</taxon>
        <taxon>Rhizobium/Agrobacterium group</taxon>
        <taxon>Rhizobium</taxon>
    </lineage>
</organism>
<accession>A0A549TA07</accession>